<dbReference type="Proteomes" id="UP000509478">
    <property type="component" value="Chromosome"/>
</dbReference>
<proteinExistence type="predicted"/>
<dbReference type="AlphaFoldDB" id="A0A7D5RBE3"/>
<dbReference type="EMBL" id="CP026995">
    <property type="protein sequence ID" value="QLH07184.1"/>
    <property type="molecule type" value="Genomic_DNA"/>
</dbReference>
<feature type="region of interest" description="Disordered" evidence="1">
    <location>
        <begin position="43"/>
        <end position="63"/>
    </location>
</feature>
<sequence>MGHKGTIEAKYTTNKGILPEVLVTEMRNAFKRCEELLDLELIQEDPNGKTKRRDSRHYSKGYT</sequence>
<evidence type="ECO:0000256" key="1">
    <source>
        <dbReference type="SAM" id="MobiDB-lite"/>
    </source>
</evidence>
<evidence type="ECO:0000313" key="3">
    <source>
        <dbReference type="Proteomes" id="UP000509478"/>
    </source>
</evidence>
<keyword evidence="3" id="KW-1185">Reference proteome</keyword>
<dbReference type="GeneID" id="56068218"/>
<dbReference type="OrthoDB" id="10001at2157"/>
<accession>A0A7D5RBE3</accession>
<name>A0A7D5RBE3_9ARCH</name>
<reference evidence="2 3" key="1">
    <citation type="submission" date="2018-02" db="EMBL/GenBank/DDBJ databases">
        <title>Complete genome of Nitrosopumilus ureaphilus PS0.</title>
        <authorList>
            <person name="Qin W."/>
            <person name="Zheng Y."/>
            <person name="Stahl D.A."/>
        </authorList>
    </citation>
    <scope>NUCLEOTIDE SEQUENCE [LARGE SCALE GENOMIC DNA]</scope>
    <source>
        <strain evidence="2 3">PS0</strain>
    </source>
</reference>
<gene>
    <name evidence="2" type="ORF">C5F50_08910</name>
</gene>
<organism evidence="2 3">
    <name type="scientific">Nitrosopumilus ureiphilus</name>
    <dbReference type="NCBI Taxonomy" id="1470067"/>
    <lineage>
        <taxon>Archaea</taxon>
        <taxon>Nitrososphaerota</taxon>
        <taxon>Nitrososphaeria</taxon>
        <taxon>Nitrosopumilales</taxon>
        <taxon>Nitrosopumilaceae</taxon>
        <taxon>Nitrosopumilus</taxon>
    </lineage>
</organism>
<protein>
    <submittedName>
        <fullName evidence="2">Uncharacterized protein</fullName>
    </submittedName>
</protein>
<feature type="compositionally biased region" description="Basic residues" evidence="1">
    <location>
        <begin position="49"/>
        <end position="63"/>
    </location>
</feature>
<dbReference type="RefSeq" id="WP_179371049.1">
    <property type="nucleotide sequence ID" value="NZ_CP026995.1"/>
</dbReference>
<dbReference type="KEGG" id="nue:C5F50_08910"/>
<evidence type="ECO:0000313" key="2">
    <source>
        <dbReference type="EMBL" id="QLH07184.1"/>
    </source>
</evidence>